<evidence type="ECO:0000256" key="3">
    <source>
        <dbReference type="ARBA" id="ARBA00023235"/>
    </source>
</evidence>
<evidence type="ECO:0000313" key="8">
    <source>
        <dbReference type="EMBL" id="TRO83252.1"/>
    </source>
</evidence>
<dbReference type="Pfam" id="PF00849">
    <property type="entry name" value="PseudoU_synth_2"/>
    <property type="match status" value="1"/>
</dbReference>
<dbReference type="Pfam" id="PF01479">
    <property type="entry name" value="S4"/>
    <property type="match status" value="1"/>
</dbReference>
<evidence type="ECO:0000256" key="1">
    <source>
        <dbReference type="ARBA" id="ARBA00010876"/>
    </source>
</evidence>
<comment type="function">
    <text evidence="6">Responsible for synthesis of pseudouridine from uracil.</text>
</comment>
<feature type="domain" description="RNA-binding S4" evidence="7">
    <location>
        <begin position="16"/>
        <end position="73"/>
    </location>
</feature>
<accession>A0A550JJ71</accession>
<sequence>MESTRQLLFPFGRSTERLDRFLAEQLPELSRSQLKILIDDGRVRLDGQQVKASLRLKGGESVTVEIPPPEPTTARPQDLPLTILYEDSRLIVVDKPAGLVVHPAAGHREGTLVNALLHHCRDLAGIGGELRPGIVHRLDKDTSGVMVATKDDAAHQHLAAQFKVHSITRRYLALIHGLPTAAAGTIDLPIGRHPVQRKKMSTQSRAGRRAVTHWRVLRRYAADGLALVELTLETGRTHQIRVHLSESRMPVVGDPVYGGSQRGKALADPELRAMVRALGRQALHARLLGFIHPESGAYLEFQSPLPAELADLVAYLDNKYRLPADPAQQALSSGESPSP</sequence>
<reference evidence="8 9" key="1">
    <citation type="submission" date="2019-07" db="EMBL/GenBank/DDBJ databases">
        <title>Insights of Desulfuromonas acetexigens electromicrobiology.</title>
        <authorList>
            <person name="Katuri K."/>
            <person name="Sapireddy V."/>
            <person name="Shaw D.R."/>
            <person name="Saikaly P."/>
        </authorList>
    </citation>
    <scope>NUCLEOTIDE SEQUENCE [LARGE SCALE GENOMIC DNA]</scope>
    <source>
        <strain evidence="8 9">2873</strain>
    </source>
</reference>
<evidence type="ECO:0000259" key="7">
    <source>
        <dbReference type="SMART" id="SM00363"/>
    </source>
</evidence>
<dbReference type="RefSeq" id="WP_092055997.1">
    <property type="nucleotide sequence ID" value="NZ_FOJJ01000012.1"/>
</dbReference>
<dbReference type="EMBL" id="VJVV01000002">
    <property type="protein sequence ID" value="TRO83252.1"/>
    <property type="molecule type" value="Genomic_DNA"/>
</dbReference>
<comment type="similarity">
    <text evidence="1 6">Belongs to the pseudouridine synthase RluA family.</text>
</comment>
<dbReference type="CDD" id="cd02869">
    <property type="entry name" value="PseudoU_synth_RluA_like"/>
    <property type="match status" value="1"/>
</dbReference>
<feature type="active site" evidence="4">
    <location>
        <position position="139"/>
    </location>
</feature>
<dbReference type="PROSITE" id="PS50889">
    <property type="entry name" value="S4"/>
    <property type="match status" value="1"/>
</dbReference>
<dbReference type="InterPro" id="IPR002942">
    <property type="entry name" value="S4_RNA-bd"/>
</dbReference>
<dbReference type="InterPro" id="IPR036986">
    <property type="entry name" value="S4_RNA-bd_sf"/>
</dbReference>
<dbReference type="SUPFAM" id="SSF55174">
    <property type="entry name" value="Alpha-L RNA-binding motif"/>
    <property type="match status" value="1"/>
</dbReference>
<evidence type="ECO:0000256" key="5">
    <source>
        <dbReference type="PROSITE-ProRule" id="PRU00182"/>
    </source>
</evidence>
<dbReference type="InterPro" id="IPR006145">
    <property type="entry name" value="PsdUridine_synth_RsuA/RluA"/>
</dbReference>
<dbReference type="OrthoDB" id="128480at2"/>
<keyword evidence="9" id="KW-1185">Reference proteome</keyword>
<dbReference type="InterPro" id="IPR020103">
    <property type="entry name" value="PsdUridine_synth_cat_dom_sf"/>
</dbReference>
<name>A0A550JJ71_9BACT</name>
<proteinExistence type="inferred from homology"/>
<dbReference type="PROSITE" id="PS01129">
    <property type="entry name" value="PSI_RLU"/>
    <property type="match status" value="1"/>
</dbReference>
<dbReference type="Gene3D" id="3.30.2350.10">
    <property type="entry name" value="Pseudouridine synthase"/>
    <property type="match status" value="1"/>
</dbReference>
<organism evidence="8 9">
    <name type="scientific">Trichloromonas acetexigens</name>
    <dbReference type="NCBI Taxonomy" id="38815"/>
    <lineage>
        <taxon>Bacteria</taxon>
        <taxon>Pseudomonadati</taxon>
        <taxon>Thermodesulfobacteriota</taxon>
        <taxon>Desulfuromonadia</taxon>
        <taxon>Desulfuromonadales</taxon>
        <taxon>Trichloromonadaceae</taxon>
        <taxon>Trichloromonas</taxon>
    </lineage>
</organism>
<dbReference type="FunFam" id="3.30.2350.10:FF:000006">
    <property type="entry name" value="Pseudouridine synthase"/>
    <property type="match status" value="1"/>
</dbReference>
<gene>
    <name evidence="8" type="ORF">FL622_03995</name>
</gene>
<dbReference type="Proteomes" id="UP000317155">
    <property type="component" value="Unassembled WGS sequence"/>
</dbReference>
<dbReference type="AlphaFoldDB" id="A0A550JJ71"/>
<dbReference type="PANTHER" id="PTHR21600">
    <property type="entry name" value="MITOCHONDRIAL RNA PSEUDOURIDINE SYNTHASE"/>
    <property type="match status" value="1"/>
</dbReference>
<dbReference type="EC" id="5.4.99.-" evidence="6"/>
<evidence type="ECO:0000256" key="4">
    <source>
        <dbReference type="PIRSR" id="PIRSR606225-1"/>
    </source>
</evidence>
<evidence type="ECO:0000256" key="6">
    <source>
        <dbReference type="RuleBase" id="RU362028"/>
    </source>
</evidence>
<dbReference type="InterPro" id="IPR006224">
    <property type="entry name" value="PsdUridine_synth_RluA-like_CS"/>
</dbReference>
<dbReference type="SUPFAM" id="SSF55120">
    <property type="entry name" value="Pseudouridine synthase"/>
    <property type="match status" value="1"/>
</dbReference>
<dbReference type="GO" id="GO:0003723">
    <property type="term" value="F:RNA binding"/>
    <property type="evidence" value="ECO:0007669"/>
    <property type="project" value="UniProtKB-KW"/>
</dbReference>
<dbReference type="InterPro" id="IPR006225">
    <property type="entry name" value="PsdUridine_synth_RluC/D"/>
</dbReference>
<dbReference type="NCBIfam" id="TIGR00005">
    <property type="entry name" value="rluA_subfam"/>
    <property type="match status" value="1"/>
</dbReference>
<protein>
    <recommendedName>
        <fullName evidence="6">Pseudouridine synthase</fullName>
        <ecNumber evidence="6">5.4.99.-</ecNumber>
    </recommendedName>
</protein>
<dbReference type="Gene3D" id="3.10.290.10">
    <property type="entry name" value="RNA-binding S4 domain"/>
    <property type="match status" value="1"/>
</dbReference>
<comment type="catalytic activity">
    <reaction evidence="6">
        <text>a uridine in RNA = a pseudouridine in RNA</text>
        <dbReference type="Rhea" id="RHEA:48348"/>
        <dbReference type="Rhea" id="RHEA-COMP:12068"/>
        <dbReference type="Rhea" id="RHEA-COMP:12069"/>
        <dbReference type="ChEBI" id="CHEBI:65314"/>
        <dbReference type="ChEBI" id="CHEBI:65315"/>
    </reaction>
</comment>
<dbReference type="InterPro" id="IPR050188">
    <property type="entry name" value="RluA_PseudoU_synthase"/>
</dbReference>
<evidence type="ECO:0000313" key="9">
    <source>
        <dbReference type="Proteomes" id="UP000317155"/>
    </source>
</evidence>
<dbReference type="PANTHER" id="PTHR21600:SF44">
    <property type="entry name" value="RIBOSOMAL LARGE SUBUNIT PSEUDOURIDINE SYNTHASE D"/>
    <property type="match status" value="1"/>
</dbReference>
<dbReference type="CDD" id="cd00165">
    <property type="entry name" value="S4"/>
    <property type="match status" value="1"/>
</dbReference>
<dbReference type="SMART" id="SM00363">
    <property type="entry name" value="S4"/>
    <property type="match status" value="1"/>
</dbReference>
<evidence type="ECO:0000256" key="2">
    <source>
        <dbReference type="ARBA" id="ARBA00022884"/>
    </source>
</evidence>
<comment type="caution">
    <text evidence="8">The sequence shown here is derived from an EMBL/GenBank/DDBJ whole genome shotgun (WGS) entry which is preliminary data.</text>
</comment>
<keyword evidence="3 6" id="KW-0413">Isomerase</keyword>
<dbReference type="GO" id="GO:0120159">
    <property type="term" value="F:rRNA pseudouridine synthase activity"/>
    <property type="evidence" value="ECO:0007669"/>
    <property type="project" value="UniProtKB-ARBA"/>
</dbReference>
<keyword evidence="2 5" id="KW-0694">RNA-binding</keyword>
<dbReference type="GO" id="GO:0000455">
    <property type="term" value="P:enzyme-directed rRNA pseudouridine synthesis"/>
    <property type="evidence" value="ECO:0007669"/>
    <property type="project" value="TreeGrafter"/>
</dbReference>